<protein>
    <recommendedName>
        <fullName evidence="1">C2H2-type domain-containing protein</fullName>
    </recommendedName>
</protein>
<gene>
    <name evidence="2" type="primary">ORF39855</name>
</gene>
<dbReference type="AlphaFoldDB" id="A0A0B6YW91"/>
<dbReference type="InterPro" id="IPR013087">
    <property type="entry name" value="Znf_C2H2_type"/>
</dbReference>
<sequence length="310" mass="36013">KISRKKSSFFTTNHKPAICTSPKPLVNFQARSKISMSVYMCHYCIDINEGPLTKIKPHVLSKHSSMPPMVINCYKQRHHMRCHFYICPYDLCYRLSTTQEKLEAHKSAHKNPPELQNFNERTSVNIISSHNILLPRKQIQRNSIKKIGAKSVRSCSVELDLLDISSINSIRSDLTMPEEKRFQCLYCTNYFYDKTIPGMKVHYYQEHKGQLIVMRDNEARRSFQPSRIYVCENHNCDYYYMNRSDLDIHAKGHKINLSFMHECVSCGWYSASHSAACHHVQTDHADEVTASLVHTQISMDEYGQTSKKVL</sequence>
<name>A0A0B6YW91_9EUPU</name>
<organism evidence="2">
    <name type="scientific">Arion vulgaris</name>
    <dbReference type="NCBI Taxonomy" id="1028688"/>
    <lineage>
        <taxon>Eukaryota</taxon>
        <taxon>Metazoa</taxon>
        <taxon>Spiralia</taxon>
        <taxon>Lophotrochozoa</taxon>
        <taxon>Mollusca</taxon>
        <taxon>Gastropoda</taxon>
        <taxon>Heterobranchia</taxon>
        <taxon>Euthyneura</taxon>
        <taxon>Panpulmonata</taxon>
        <taxon>Eupulmonata</taxon>
        <taxon>Stylommatophora</taxon>
        <taxon>Helicina</taxon>
        <taxon>Arionoidea</taxon>
        <taxon>Arionidae</taxon>
        <taxon>Arion</taxon>
    </lineage>
</organism>
<accession>A0A0B6YW91</accession>
<dbReference type="SMART" id="SM00355">
    <property type="entry name" value="ZnF_C2H2"/>
    <property type="match status" value="4"/>
</dbReference>
<evidence type="ECO:0000259" key="1">
    <source>
        <dbReference type="PROSITE" id="PS00028"/>
    </source>
</evidence>
<evidence type="ECO:0000313" key="2">
    <source>
        <dbReference type="EMBL" id="CEK60599.1"/>
    </source>
</evidence>
<feature type="domain" description="C2H2-type" evidence="1">
    <location>
        <begin position="231"/>
        <end position="253"/>
    </location>
</feature>
<reference evidence="2" key="1">
    <citation type="submission" date="2014-12" db="EMBL/GenBank/DDBJ databases">
        <title>Insight into the proteome of Arion vulgaris.</title>
        <authorList>
            <person name="Aradska J."/>
            <person name="Bulat T."/>
            <person name="Smidak R."/>
            <person name="Sarate P."/>
            <person name="Gangsoo J."/>
            <person name="Sialana F."/>
            <person name="Bilban M."/>
            <person name="Lubec G."/>
        </authorList>
    </citation>
    <scope>NUCLEOTIDE SEQUENCE</scope>
    <source>
        <tissue evidence="2">Skin</tissue>
    </source>
</reference>
<dbReference type="PROSITE" id="PS00028">
    <property type="entry name" value="ZINC_FINGER_C2H2_1"/>
    <property type="match status" value="1"/>
</dbReference>
<dbReference type="EMBL" id="HACG01013734">
    <property type="protein sequence ID" value="CEK60599.1"/>
    <property type="molecule type" value="Transcribed_RNA"/>
</dbReference>
<proteinExistence type="predicted"/>
<feature type="non-terminal residue" evidence="2">
    <location>
        <position position="1"/>
    </location>
</feature>